<comment type="caution">
    <text evidence="1">The sequence shown here is derived from an EMBL/GenBank/DDBJ whole genome shotgun (WGS) entry which is preliminary data.</text>
</comment>
<evidence type="ECO:0000313" key="2">
    <source>
        <dbReference type="Proteomes" id="UP001476798"/>
    </source>
</evidence>
<name>A0ABV0PKQ5_9TELE</name>
<evidence type="ECO:0000313" key="1">
    <source>
        <dbReference type="EMBL" id="MEQ2183907.1"/>
    </source>
</evidence>
<proteinExistence type="predicted"/>
<dbReference type="Proteomes" id="UP001476798">
    <property type="component" value="Unassembled WGS sequence"/>
</dbReference>
<sequence>MPVCLAKCFHFHICNCFHLPAYGSETRIWNNGLQITSLKRRMLILIDPPVELGNKQRWPSHAAFPTPLQLEEERGEERKHPWLNHFYVFFTSEIYMRLPRAPQLQKNKLFSLSLLLGKQ</sequence>
<accession>A0ABV0PKQ5</accession>
<gene>
    <name evidence="1" type="ORF">GOODEAATRI_002744</name>
</gene>
<organism evidence="1 2">
    <name type="scientific">Goodea atripinnis</name>
    <dbReference type="NCBI Taxonomy" id="208336"/>
    <lineage>
        <taxon>Eukaryota</taxon>
        <taxon>Metazoa</taxon>
        <taxon>Chordata</taxon>
        <taxon>Craniata</taxon>
        <taxon>Vertebrata</taxon>
        <taxon>Euteleostomi</taxon>
        <taxon>Actinopterygii</taxon>
        <taxon>Neopterygii</taxon>
        <taxon>Teleostei</taxon>
        <taxon>Neoteleostei</taxon>
        <taxon>Acanthomorphata</taxon>
        <taxon>Ovalentaria</taxon>
        <taxon>Atherinomorphae</taxon>
        <taxon>Cyprinodontiformes</taxon>
        <taxon>Goodeidae</taxon>
        <taxon>Goodea</taxon>
    </lineage>
</organism>
<dbReference type="EMBL" id="JAHRIO010080064">
    <property type="protein sequence ID" value="MEQ2183907.1"/>
    <property type="molecule type" value="Genomic_DNA"/>
</dbReference>
<protein>
    <submittedName>
        <fullName evidence="1">Uncharacterized protein</fullName>
    </submittedName>
</protein>
<reference evidence="1 2" key="1">
    <citation type="submission" date="2021-06" db="EMBL/GenBank/DDBJ databases">
        <authorList>
            <person name="Palmer J.M."/>
        </authorList>
    </citation>
    <scope>NUCLEOTIDE SEQUENCE [LARGE SCALE GENOMIC DNA]</scope>
    <source>
        <strain evidence="1 2">GA_2019</strain>
        <tissue evidence="1">Muscle</tissue>
    </source>
</reference>
<keyword evidence="2" id="KW-1185">Reference proteome</keyword>